<dbReference type="AlphaFoldDB" id="A0A6V7NSN7"/>
<dbReference type="EMBL" id="LR862141">
    <property type="protein sequence ID" value="CAD1821619.1"/>
    <property type="molecule type" value="Genomic_DNA"/>
</dbReference>
<sequence>MRESARLGGCCARPETRMPSHKPASPGAGWTVRLESRGRESGRRLRLQSVIGPMPGAKRWRVVCKEEFVWSISSSTSRRGAVRAYVRRRSFARRPGEGVFSSFSTPCRNWSRWLRWSLAERDFGPLEVCGLIQQGVPLLRDVLAAGD</sequence>
<organism evidence="2">
    <name type="scientific">Ananas comosus var. bracteatus</name>
    <name type="common">red pineapple</name>
    <dbReference type="NCBI Taxonomy" id="296719"/>
    <lineage>
        <taxon>Eukaryota</taxon>
        <taxon>Viridiplantae</taxon>
        <taxon>Streptophyta</taxon>
        <taxon>Embryophyta</taxon>
        <taxon>Tracheophyta</taxon>
        <taxon>Spermatophyta</taxon>
        <taxon>Magnoliopsida</taxon>
        <taxon>Liliopsida</taxon>
        <taxon>Poales</taxon>
        <taxon>Bromeliaceae</taxon>
        <taxon>Bromelioideae</taxon>
        <taxon>Ananas</taxon>
    </lineage>
</organism>
<name>A0A6V7NSN7_ANACO</name>
<accession>A0A6V7NSN7</accession>
<proteinExistence type="predicted"/>
<evidence type="ECO:0000313" key="2">
    <source>
        <dbReference type="EMBL" id="CAD1821619.1"/>
    </source>
</evidence>
<gene>
    <name evidence="2" type="ORF">CB5_LOCUS4830</name>
</gene>
<feature type="region of interest" description="Disordered" evidence="1">
    <location>
        <begin position="1"/>
        <end position="30"/>
    </location>
</feature>
<protein>
    <submittedName>
        <fullName evidence="2">Uncharacterized protein</fullName>
    </submittedName>
</protein>
<reference evidence="2" key="1">
    <citation type="submission" date="2020-07" db="EMBL/GenBank/DDBJ databases">
        <authorList>
            <person name="Lin J."/>
        </authorList>
    </citation>
    <scope>NUCLEOTIDE SEQUENCE</scope>
</reference>
<evidence type="ECO:0000256" key="1">
    <source>
        <dbReference type="SAM" id="MobiDB-lite"/>
    </source>
</evidence>